<feature type="compositionally biased region" description="Basic and acidic residues" evidence="1">
    <location>
        <begin position="119"/>
        <end position="133"/>
    </location>
</feature>
<evidence type="ECO:0000256" key="1">
    <source>
        <dbReference type="SAM" id="MobiDB-lite"/>
    </source>
</evidence>
<protein>
    <recommendedName>
        <fullName evidence="2">DUF4167 domain-containing protein</fullName>
    </recommendedName>
</protein>
<dbReference type="Proteomes" id="UP000258016">
    <property type="component" value="Chromosome"/>
</dbReference>
<evidence type="ECO:0000313" key="3">
    <source>
        <dbReference type="EMBL" id="ASR51944.1"/>
    </source>
</evidence>
<feature type="compositionally biased region" description="Low complexity" evidence="1">
    <location>
        <begin position="269"/>
        <end position="285"/>
    </location>
</feature>
<feature type="region of interest" description="Disordered" evidence="1">
    <location>
        <begin position="119"/>
        <end position="352"/>
    </location>
</feature>
<evidence type="ECO:0000259" key="2">
    <source>
        <dbReference type="Pfam" id="PF13763"/>
    </source>
</evidence>
<dbReference type="Pfam" id="PF13763">
    <property type="entry name" value="DUF4167"/>
    <property type="match status" value="1"/>
</dbReference>
<reference evidence="3 4" key="1">
    <citation type="submission" date="2017-03" db="EMBL/GenBank/DDBJ databases">
        <title>Complete genome sequence of Blastomonas fulva degrading microcsystin LR.</title>
        <authorList>
            <person name="Lee H.-g."/>
            <person name="Jin L."/>
            <person name="oh H.-M."/>
        </authorList>
    </citation>
    <scope>NUCLEOTIDE SEQUENCE [LARGE SCALE GENOMIC DNA]</scope>
    <source>
        <strain evidence="3 4">T2</strain>
    </source>
</reference>
<proteinExistence type="predicted"/>
<accession>A0ABM6M7R5</accession>
<evidence type="ECO:0000313" key="4">
    <source>
        <dbReference type="Proteomes" id="UP000258016"/>
    </source>
</evidence>
<sequence>MKGLGRAAHHKVSGCTGAQRTRRQFATDKEASKLNNNRGTSRRRGRGNNRPQPTGRSGGMDQGNRIDSRARGNATQMLEKYKKMAHDAQMNGDRVATEYYLQFADHYFRVLADNRARQDEYRRPREDQGRDAGSDYADDDDDNGGYPGQGNSQRGYTSSLDHADEQSRGNQDDDQDEGDDDNRGNIRPVNRQNEGRQNEGRQNDSRQNDGRQNEGRQNEARRERRPREDRPDQRDTNRDANRNDDTGGERPSRQRNERTLRPQPRDDASQAPSPAASSDGDQAPPRRGRGRPPRAVEASEGNGLDPMILPPAIGAAPEAASAESEAAKPKRRAAPRRKAAESGDVEAAAADS</sequence>
<name>A0ABM6M7R5_9SPHN</name>
<feature type="compositionally biased region" description="Low complexity" evidence="1">
    <location>
        <begin position="315"/>
        <end position="324"/>
    </location>
</feature>
<feature type="region of interest" description="Disordered" evidence="1">
    <location>
        <begin position="1"/>
        <end position="70"/>
    </location>
</feature>
<feature type="compositionally biased region" description="Basic and acidic residues" evidence="1">
    <location>
        <begin position="193"/>
        <end position="268"/>
    </location>
</feature>
<gene>
    <name evidence="3" type="ORF">B5J99_11145</name>
</gene>
<keyword evidence="4" id="KW-1185">Reference proteome</keyword>
<feature type="compositionally biased region" description="Basic and acidic residues" evidence="1">
    <location>
        <begin position="161"/>
        <end position="171"/>
    </location>
</feature>
<dbReference type="InterPro" id="IPR025430">
    <property type="entry name" value="DUF4167"/>
</dbReference>
<feature type="domain" description="DUF4167" evidence="2">
    <location>
        <begin position="42"/>
        <end position="116"/>
    </location>
</feature>
<dbReference type="EMBL" id="CP020083">
    <property type="protein sequence ID" value="ASR51944.1"/>
    <property type="molecule type" value="Genomic_DNA"/>
</dbReference>
<organism evidence="3 4">
    <name type="scientific">Blastomonas fulva</name>
    <dbReference type="NCBI Taxonomy" id="1550728"/>
    <lineage>
        <taxon>Bacteria</taxon>
        <taxon>Pseudomonadati</taxon>
        <taxon>Pseudomonadota</taxon>
        <taxon>Alphaproteobacteria</taxon>
        <taxon>Sphingomonadales</taxon>
        <taxon>Sphingomonadaceae</taxon>
        <taxon>Blastomonas</taxon>
    </lineage>
</organism>